<proteinExistence type="inferred from homology"/>
<keyword evidence="4" id="KW-1185">Reference proteome</keyword>
<dbReference type="Proteomes" id="UP000294963">
    <property type="component" value="Unassembled WGS sequence"/>
</dbReference>
<reference evidence="3 4" key="1">
    <citation type="submission" date="2019-03" db="EMBL/GenBank/DDBJ databases">
        <title>Genomic analyses of the natural microbiome of Caenorhabditis elegans.</title>
        <authorList>
            <person name="Samuel B."/>
        </authorList>
    </citation>
    <scope>NUCLEOTIDE SEQUENCE [LARGE SCALE GENOMIC DNA]</scope>
    <source>
        <strain evidence="3 4">JUb89</strain>
    </source>
</reference>
<gene>
    <name evidence="3" type="ORF">EC844_101140</name>
</gene>
<evidence type="ECO:0000256" key="1">
    <source>
        <dbReference type="ARBA" id="ARBA00008007"/>
    </source>
</evidence>
<evidence type="ECO:0000313" key="4">
    <source>
        <dbReference type="Proteomes" id="UP000294963"/>
    </source>
</evidence>
<dbReference type="InterPro" id="IPR029057">
    <property type="entry name" value="PRTase-like"/>
</dbReference>
<dbReference type="PANTHER" id="PTHR47505:SF1">
    <property type="entry name" value="DNA UTILIZATION PROTEIN YHGH"/>
    <property type="match status" value="1"/>
</dbReference>
<dbReference type="InterPro" id="IPR000836">
    <property type="entry name" value="PRTase_dom"/>
</dbReference>
<dbReference type="EMBL" id="SLVJ01000001">
    <property type="protein sequence ID" value="TCM70866.1"/>
    <property type="molecule type" value="Genomic_DNA"/>
</dbReference>
<comment type="similarity">
    <text evidence="1">Belongs to the ComF/GntX family.</text>
</comment>
<feature type="domain" description="Phosphoribosyltransferase" evidence="2">
    <location>
        <begin position="117"/>
        <end position="207"/>
    </location>
</feature>
<dbReference type="InterPro" id="IPR051910">
    <property type="entry name" value="ComF/GntX_DNA_util-trans"/>
</dbReference>
<dbReference type="Pfam" id="PF00156">
    <property type="entry name" value="Pribosyltran"/>
    <property type="match status" value="1"/>
</dbReference>
<dbReference type="Gene3D" id="3.40.50.2020">
    <property type="match status" value="1"/>
</dbReference>
<comment type="caution">
    <text evidence="3">The sequence shown here is derived from an EMBL/GenBank/DDBJ whole genome shotgun (WGS) entry which is preliminary data.</text>
</comment>
<protein>
    <submittedName>
        <fullName evidence="3">ComF family protein</fullName>
    </submittedName>
</protein>
<dbReference type="AlphaFoldDB" id="A0A4R1Y2R6"/>
<dbReference type="CDD" id="cd06223">
    <property type="entry name" value="PRTases_typeI"/>
    <property type="match status" value="1"/>
</dbReference>
<name>A0A4R1Y2R6_ACICA</name>
<organism evidence="3 4">
    <name type="scientific">Acinetobacter calcoaceticus</name>
    <dbReference type="NCBI Taxonomy" id="471"/>
    <lineage>
        <taxon>Bacteria</taxon>
        <taxon>Pseudomonadati</taxon>
        <taxon>Pseudomonadota</taxon>
        <taxon>Gammaproteobacteria</taxon>
        <taxon>Moraxellales</taxon>
        <taxon>Moraxellaceae</taxon>
        <taxon>Acinetobacter</taxon>
        <taxon>Acinetobacter calcoaceticus/baumannii complex</taxon>
    </lineage>
</organism>
<sequence>MQHFIDLLKTRFTSLMPCQLCGLDLQLHHSLCHDCWAGLPWAGQQIHRHELDIWVACHYRFPIDRVIQKFKYEEQLHYQQLLAHCLMSLQLPQVDALVAMPISTQRLVERGFNQMLIIAHIISKQLKLPIWQPVIRSAQHAQKGLSRNERIEKIERQFQIIASERHRYQRVLIIDDVVTTGSSLYALTQALGRLGCTEVYSACIAAGKI</sequence>
<accession>A0A4R1Y2R6</accession>
<evidence type="ECO:0000259" key="2">
    <source>
        <dbReference type="Pfam" id="PF00156"/>
    </source>
</evidence>
<dbReference type="OrthoDB" id="9793412at2"/>
<dbReference type="PANTHER" id="PTHR47505">
    <property type="entry name" value="DNA UTILIZATION PROTEIN YHGH"/>
    <property type="match status" value="1"/>
</dbReference>
<evidence type="ECO:0000313" key="3">
    <source>
        <dbReference type="EMBL" id="TCM70866.1"/>
    </source>
</evidence>
<dbReference type="SUPFAM" id="SSF53271">
    <property type="entry name" value="PRTase-like"/>
    <property type="match status" value="1"/>
</dbReference>